<feature type="compositionally biased region" description="Basic and acidic residues" evidence="1">
    <location>
        <begin position="670"/>
        <end position="682"/>
    </location>
</feature>
<accession>Q55LH3</accession>
<dbReference type="EMBL" id="AE017350">
    <property type="protein sequence ID" value="AAW45895.2"/>
    <property type="molecule type" value="Genomic_DNA"/>
</dbReference>
<feature type="region of interest" description="Disordered" evidence="1">
    <location>
        <begin position="552"/>
        <end position="571"/>
    </location>
</feature>
<dbReference type="OrthoDB" id="2565225at2759"/>
<accession>Q5KA23</accession>
<dbReference type="RefSeq" id="XP_024513632.1">
    <property type="nucleotide sequence ID" value="XM_024658002.1"/>
</dbReference>
<dbReference type="AlphaFoldDB" id="Q5KA23"/>
<reference evidence="3 4" key="1">
    <citation type="journal article" date="2005" name="Science">
        <title>The genome of the basidiomycetous yeast and human pathogen Cryptococcus neoformans.</title>
        <authorList>
            <person name="Loftus B.J."/>
            <person name="Fung E."/>
            <person name="Roncaglia P."/>
            <person name="Rowley D."/>
            <person name="Amedeo P."/>
            <person name="Bruno D."/>
            <person name="Vamathevan J."/>
            <person name="Miranda M."/>
            <person name="Anderson I.J."/>
            <person name="Fraser J.A."/>
            <person name="Allen J.E."/>
            <person name="Bosdet I.E."/>
            <person name="Brent M.R."/>
            <person name="Chiu R."/>
            <person name="Doering T.L."/>
            <person name="Donlin M.J."/>
            <person name="D'Souza C.A."/>
            <person name="Fox D.S."/>
            <person name="Grinberg V."/>
            <person name="Fu J."/>
            <person name="Fukushima M."/>
            <person name="Haas B.J."/>
            <person name="Huang J.C."/>
            <person name="Janbon G."/>
            <person name="Jones S.J."/>
            <person name="Koo H.L."/>
            <person name="Krzywinski M.I."/>
            <person name="Kwon-Chung J.K."/>
            <person name="Lengeler K.B."/>
            <person name="Maiti R."/>
            <person name="Marra M.A."/>
            <person name="Marra R.E."/>
            <person name="Mathewson C.A."/>
            <person name="Mitchell T.G."/>
            <person name="Pertea M."/>
            <person name="Riggs F.R."/>
            <person name="Salzberg S.L."/>
            <person name="Schein J.E."/>
            <person name="Shvartsbeyn A."/>
            <person name="Shin H."/>
            <person name="Shumway M."/>
            <person name="Specht C.A."/>
            <person name="Suh B.B."/>
            <person name="Tenney A."/>
            <person name="Utterback T.R."/>
            <person name="Wickes B.L."/>
            <person name="Wortman J.R."/>
            <person name="Wye N.H."/>
            <person name="Kronstad J.W."/>
            <person name="Lodge J.K."/>
            <person name="Heitman J."/>
            <person name="Davis R.W."/>
            <person name="Fraser C.M."/>
            <person name="Hyman R.W."/>
        </authorList>
    </citation>
    <scope>NUCLEOTIDE SEQUENCE [LARGE SCALE GENOMIC DNA]</scope>
    <source>
        <strain evidence="4">JEC21 / ATCC MYA-565</strain>
    </source>
</reference>
<keyword evidence="4" id="KW-1185">Reference proteome</keyword>
<dbReference type="InParanoid" id="Q5KA23"/>
<keyword evidence="2" id="KW-0812">Transmembrane</keyword>
<dbReference type="KEGG" id="cne:CNJ03330"/>
<gene>
    <name evidence="3" type="ordered locus">CNJ03330</name>
</gene>
<dbReference type="Proteomes" id="UP000002149">
    <property type="component" value="Chromosome 10"/>
</dbReference>
<evidence type="ECO:0000313" key="3">
    <source>
        <dbReference type="EMBL" id="AAW45895.2"/>
    </source>
</evidence>
<keyword evidence="2" id="KW-0472">Membrane</keyword>
<feature type="compositionally biased region" description="Basic residues" evidence="1">
    <location>
        <begin position="328"/>
        <end position="339"/>
    </location>
</feature>
<dbReference type="GeneID" id="3254318"/>
<feature type="region of interest" description="Disordered" evidence="1">
    <location>
        <begin position="229"/>
        <end position="252"/>
    </location>
</feature>
<dbReference type="PaxDb" id="214684-Q5KA23"/>
<protein>
    <submittedName>
        <fullName evidence="3">Uncharacterized protein</fullName>
    </submittedName>
</protein>
<sequence length="790" mass="85988">MAPLAKTQLKDDDSKSLPRSRSSYSCSSTSASFTTETETGTTETGYPTTAVRATRSRAASHHVLGQPSLSSLAGLVAASTLARATVDGEVPENGSGSRTKRLENALANLPWAEPPPRISPLASPLASPLFLHSPLPPSPPTATCTDATTATKLYPFLTQDPSSIQGTKRSSARSTWSGYSGTADLATPTVEDHVPDKDVDVYVNVGVAGESVIVNGNDVEKQDKKSITSGFSLNSSTSKSTKSAKSNISTKSSKRSSTITLGYILAKRWEMKKYEETNAASTRKILKGEDAEREDEGDLEMLLGRTVILEKMLKSGKRVSQHSTKSSKNSKSHNKRTYKISRFSVSTRHTRTPSPQFSSSCTTTGDSPIKPHPPFFVPWLNHQTCPTRSSFSNPSGDRCLVSQLPSTRSSLLPYPPSINHTSKEDDRRKHFSTPPLASSTRSSLKQQHRLQLQYSRKLERMKSREDVFTELGSDEEGDNSGPGFGSYGQSHPTPHFSRNSDEATRNGLGISIPKRGRENLSGVGISIREEREGVIVFPEEIDDLLVPHVTPLKKGHGHDRGFQGRKTGPGRMFMTMSEGNTKTKSKADGKGLRKILGCTHSDASSPSLGQGALSEQREDHVDRGFGLGLDFGLDGDVNIGKELFSTATGEWTMRLGRKSRNLKDEDEGEERGREEEREERAAPRPRQSPHLGHRSPNWQARQSISSYFPTLAWDSIVHEETRAYSGNGTPGECVREGVHTGSGVEQGLRRRGIWGRKWVVGVSVGVGVGVIVIITLLSGLLGNKEDVQKD</sequence>
<evidence type="ECO:0000256" key="1">
    <source>
        <dbReference type="SAM" id="MobiDB-lite"/>
    </source>
</evidence>
<feature type="region of interest" description="Disordered" evidence="1">
    <location>
        <begin position="407"/>
        <end position="517"/>
    </location>
</feature>
<keyword evidence="2" id="KW-1133">Transmembrane helix</keyword>
<feature type="compositionally biased region" description="Basic and acidic residues" evidence="1">
    <location>
        <begin position="456"/>
        <end position="467"/>
    </location>
</feature>
<evidence type="ECO:0000313" key="4">
    <source>
        <dbReference type="Proteomes" id="UP000002149"/>
    </source>
</evidence>
<feature type="compositionally biased region" description="Polar residues" evidence="1">
    <location>
        <begin position="435"/>
        <end position="454"/>
    </location>
</feature>
<dbReference type="eggNOG" id="ENOG502RBHE">
    <property type="taxonomic scope" value="Eukaryota"/>
</dbReference>
<proteinExistence type="predicted"/>
<feature type="region of interest" description="Disordered" evidence="1">
    <location>
        <begin position="1"/>
        <end position="47"/>
    </location>
</feature>
<feature type="region of interest" description="Disordered" evidence="1">
    <location>
        <begin position="662"/>
        <end position="697"/>
    </location>
</feature>
<dbReference type="VEuPathDB" id="FungiDB:CNJ03330"/>
<feature type="region of interest" description="Disordered" evidence="1">
    <location>
        <begin position="314"/>
        <end position="369"/>
    </location>
</feature>
<feature type="transmembrane region" description="Helical" evidence="2">
    <location>
        <begin position="758"/>
        <end position="781"/>
    </location>
</feature>
<evidence type="ECO:0000256" key="2">
    <source>
        <dbReference type="SAM" id="Phobius"/>
    </source>
</evidence>
<name>Q5KA23_CRYD1</name>
<feature type="compositionally biased region" description="Low complexity" evidence="1">
    <location>
        <begin position="17"/>
        <end position="47"/>
    </location>
</feature>
<dbReference type="HOGENOM" id="CLU_352329_0_0_1"/>
<feature type="compositionally biased region" description="Polar residues" evidence="1">
    <location>
        <begin position="343"/>
        <end position="366"/>
    </location>
</feature>
<organism evidence="3 4">
    <name type="scientific">Cryptococcus deneoformans (strain JEC21 / ATCC MYA-565)</name>
    <name type="common">Cryptococcus neoformans var. neoformans serotype D</name>
    <dbReference type="NCBI Taxonomy" id="214684"/>
    <lineage>
        <taxon>Eukaryota</taxon>
        <taxon>Fungi</taxon>
        <taxon>Dikarya</taxon>
        <taxon>Basidiomycota</taxon>
        <taxon>Agaricomycotina</taxon>
        <taxon>Tremellomycetes</taxon>
        <taxon>Tremellales</taxon>
        <taxon>Cryptococcaceae</taxon>
        <taxon>Cryptococcus</taxon>
        <taxon>Cryptococcus neoformans species complex</taxon>
    </lineage>
</organism>